<proteinExistence type="inferred from homology"/>
<accession>A0ABU3KLH6</accession>
<evidence type="ECO:0000256" key="1">
    <source>
        <dbReference type="ARBA" id="ARBA00008270"/>
    </source>
</evidence>
<comment type="similarity">
    <text evidence="1">Belongs to the PhzF family.</text>
</comment>
<protein>
    <submittedName>
        <fullName evidence="2">PhzF family phenazine biosynthesis protein</fullName>
    </submittedName>
</protein>
<organism evidence="2 3">
    <name type="scientific">Rhodoferax potami</name>
    <dbReference type="NCBI Taxonomy" id="3068338"/>
    <lineage>
        <taxon>Bacteria</taxon>
        <taxon>Pseudomonadati</taxon>
        <taxon>Pseudomonadota</taxon>
        <taxon>Betaproteobacteria</taxon>
        <taxon>Burkholderiales</taxon>
        <taxon>Comamonadaceae</taxon>
        <taxon>Rhodoferax</taxon>
    </lineage>
</organism>
<keyword evidence="3" id="KW-1185">Reference proteome</keyword>
<dbReference type="PANTHER" id="PTHR13774">
    <property type="entry name" value="PHENAZINE BIOSYNTHESIS PROTEIN"/>
    <property type="match status" value="1"/>
</dbReference>
<reference evidence="2 3" key="1">
    <citation type="submission" date="2023-08" db="EMBL/GenBank/DDBJ databases">
        <title>Rhodoferax potami sp. nov. and Rhodoferax mekongensis sp. nov., isolated from the Mekong River in Thailand.</title>
        <authorList>
            <person name="Kitikhun S."/>
            <person name="Charoenyingcharoen P."/>
            <person name="Siriarchawattana P."/>
            <person name="Likhitrattanapisal S."/>
            <person name="Nilsakha T."/>
            <person name="Chanpet A."/>
            <person name="Rattanawaree P."/>
            <person name="Ingsriswang S."/>
        </authorList>
    </citation>
    <scope>NUCLEOTIDE SEQUENCE [LARGE SCALE GENOMIC DNA]</scope>
    <source>
        <strain evidence="2 3">TBRC 17660</strain>
    </source>
</reference>
<gene>
    <name evidence="2" type="ORF">RAE19_06980</name>
</gene>
<dbReference type="PIRSF" id="PIRSF016184">
    <property type="entry name" value="PhzC_PhzF"/>
    <property type="match status" value="1"/>
</dbReference>
<evidence type="ECO:0000313" key="3">
    <source>
        <dbReference type="Proteomes" id="UP001321700"/>
    </source>
</evidence>
<dbReference type="SUPFAM" id="SSF54506">
    <property type="entry name" value="Diaminopimelate epimerase-like"/>
    <property type="match status" value="1"/>
</dbReference>
<dbReference type="Proteomes" id="UP001321700">
    <property type="component" value="Unassembled WGS sequence"/>
</dbReference>
<dbReference type="InterPro" id="IPR003719">
    <property type="entry name" value="Phenazine_PhzF-like"/>
</dbReference>
<sequence>MPQLRPFAQVDVFTAQPYLGNPLAVVLDGSGLNDAQMQGFARWTNLSETTFLLPPTPEAAAQGADYRVRIFTPGGELPFAGHPTLGSCHAWLEAGGAPQAKDRIVQECAKGLVQICRDGSRLAFAAPSFQRKNPSPGLLAQVAHALGLTAKQIISAQHLSNGTDWLGVLVDDMQSVLQLQPDHPALKNLGVKVGVAAVDSARAAPDSIASKLEVRAFAALNGINEDPVTGSLNASLAQWLIADEYMPASYVVHQGTCIQREGRIHIREDASGQVWVGGDSVTCIRGSATL</sequence>
<comment type="caution">
    <text evidence="2">The sequence shown here is derived from an EMBL/GenBank/DDBJ whole genome shotgun (WGS) entry which is preliminary data.</text>
</comment>
<name>A0ABU3KLH6_9BURK</name>
<dbReference type="EMBL" id="JAVBIK010000001">
    <property type="protein sequence ID" value="MDT7518453.1"/>
    <property type="molecule type" value="Genomic_DNA"/>
</dbReference>
<dbReference type="NCBIfam" id="TIGR00654">
    <property type="entry name" value="PhzF_family"/>
    <property type="match status" value="1"/>
</dbReference>
<dbReference type="Pfam" id="PF02567">
    <property type="entry name" value="PhzC-PhzF"/>
    <property type="match status" value="1"/>
</dbReference>
<dbReference type="PANTHER" id="PTHR13774:SF32">
    <property type="entry name" value="ANTISENSE-ENHANCING SEQUENCE 1"/>
    <property type="match status" value="1"/>
</dbReference>
<dbReference type="RefSeq" id="WP_313874211.1">
    <property type="nucleotide sequence ID" value="NZ_JAVBIK010000001.1"/>
</dbReference>
<evidence type="ECO:0000313" key="2">
    <source>
        <dbReference type="EMBL" id="MDT7518453.1"/>
    </source>
</evidence>
<dbReference type="Gene3D" id="3.10.310.10">
    <property type="entry name" value="Diaminopimelate Epimerase, Chain A, domain 1"/>
    <property type="match status" value="2"/>
</dbReference>